<dbReference type="SMART" id="SM00487">
    <property type="entry name" value="DEXDc"/>
    <property type="match status" value="1"/>
</dbReference>
<dbReference type="Pfam" id="PF04434">
    <property type="entry name" value="SWIM"/>
    <property type="match status" value="1"/>
</dbReference>
<dbReference type="GO" id="GO:0008270">
    <property type="term" value="F:zinc ion binding"/>
    <property type="evidence" value="ECO:0007669"/>
    <property type="project" value="UniProtKB-KW"/>
</dbReference>
<gene>
    <name evidence="6" type="ORF">ETU37_15045</name>
</gene>
<evidence type="ECO:0000256" key="1">
    <source>
        <dbReference type="ARBA" id="ARBA00022801"/>
    </source>
</evidence>
<keyword evidence="6" id="KW-0547">Nucleotide-binding</keyword>
<dbReference type="GO" id="GO:0005524">
    <property type="term" value="F:ATP binding"/>
    <property type="evidence" value="ECO:0007669"/>
    <property type="project" value="InterPro"/>
</dbReference>
<accession>A0A4Q5J0U8</accession>
<keyword evidence="6" id="KW-0067">ATP-binding</keyword>
<dbReference type="AlphaFoldDB" id="A0A4Q5J0U8"/>
<reference evidence="6 7" key="1">
    <citation type="submission" date="2019-01" db="EMBL/GenBank/DDBJ databases">
        <title>Nocardioides guangzhouensis sp. nov., an actinobacterium isolated from soil.</title>
        <authorList>
            <person name="Fu Y."/>
            <person name="Cai Y."/>
            <person name="Lin Z."/>
            <person name="Chen P."/>
        </authorList>
    </citation>
    <scope>NUCLEOTIDE SEQUENCE [LARGE SCALE GENOMIC DNA]</scope>
    <source>
        <strain evidence="6 7">NBRC 105384</strain>
    </source>
</reference>
<keyword evidence="7" id="KW-1185">Reference proteome</keyword>
<evidence type="ECO:0000259" key="5">
    <source>
        <dbReference type="PROSITE" id="PS51194"/>
    </source>
</evidence>
<feature type="domain" description="Helicase C-terminal" evidence="5">
    <location>
        <begin position="957"/>
        <end position="1105"/>
    </location>
</feature>
<sequence>MVDLSLALDEEALSRRFGAVTYDRAVDYADRGLVIEVHHEIDAEGDLDIRGKVAGSTSVPYQTYVAVGTAERGVWVYSRCSCPVGDGCKHALAALLVVRREHVAAAVADGRRDWERRLTSVLDELDAEDRPAEHATPLALQVELSRTSSTAAFRSWSRVSAPVRGTLRLRPLVRGARDNWIKSGATWQDVPYLDTRKGCPPAQVAVLGELLAAYRAASRQTYFGSESHLPLAGFGPSLWPLLRRARDAGVVLVPGNGVARVDLHHAPVTVELDVNTSDAGDAHLGVGVRVDDEWFAASDLDLLGDGASAGQAGHGVAAWSPADPPTGWVLTLAPLSRGLGPEVRRLLSAGDTLLVPAADRDDLLTEYLPRLRRHVPVVSSDGSVDLPEPARPRLALQVTWVSVERVELAWSWRYRVGETDRVYALGESRGLRGFRRPADEQAILDRLDLDEAAVHRLCRSHLRERGLVGEQVLTGVEAIDFAVEVLPGLEKLAEAEQVEITEVGARPDYREARTAPVVRFAARDPDAGGEGADDTDDRTDWLDLEVVISVDGDSLALATLLAALTRGEPRVILRTGVHVAVDRPEFAHLAELVHAAGDLHEQQPDLVRLSTHDLGLWDELAEVGIVDEQAARWTEAARALRAVDELPEIDPPDTLEADLRPYQRDGFRWLAFLQQAGLGGILADDMGLGKTVQTLALVAHARARGAAPFLVVAPTSVVSTWAHEAARFTPGLVVRTVTESQARRGASIDEVCAGADVVITSYTLYRMEVDGYLAHAWGGLVLDEAQTVKNHLGKTYQAVRRLDVPFRLALTGTPLENRLMELWSLLSIVAPGLYPHPQRFQESVAVPVERLGDRHVLDRFRRRIRPFLLRRTKDLVAADLPDKQEQVLDVRLTPRHRRVYDTHLQRERQHVLGLVDDFDKHRIAIFRSLTRLRQLALDPALVDDEEYAAVGSAKLDVLVDHLAELADEGHRALVFSQFTSYLARVRARLDREGIASSYLDGSTRDRAAAIDGFKQGDDPVFLISLKAGGVGLTLTEADYVFVLDPWWNPAVEAQAVDRAHRIGQHRPVNVYRLVAEQTIEQKVMELKARKAALFAQVVDGDGVPTGALTEDDVRALLED</sequence>
<dbReference type="InterPro" id="IPR001650">
    <property type="entry name" value="Helicase_C-like"/>
</dbReference>
<dbReference type="Gene3D" id="3.40.50.10810">
    <property type="entry name" value="Tandem AAA-ATPase domain"/>
    <property type="match status" value="1"/>
</dbReference>
<evidence type="ECO:0000256" key="2">
    <source>
        <dbReference type="PROSITE-ProRule" id="PRU00325"/>
    </source>
</evidence>
<dbReference type="InterPro" id="IPR038718">
    <property type="entry name" value="SNF2-like_sf"/>
</dbReference>
<dbReference type="PROSITE" id="PS51194">
    <property type="entry name" value="HELICASE_CTER"/>
    <property type="match status" value="1"/>
</dbReference>
<feature type="domain" description="Helicase ATP-binding" evidence="4">
    <location>
        <begin position="671"/>
        <end position="832"/>
    </location>
</feature>
<dbReference type="InterPro" id="IPR014001">
    <property type="entry name" value="Helicase_ATP-bd"/>
</dbReference>
<dbReference type="SMART" id="SM00490">
    <property type="entry name" value="HELICc"/>
    <property type="match status" value="1"/>
</dbReference>
<dbReference type="PROSITE" id="PS50966">
    <property type="entry name" value="ZF_SWIM"/>
    <property type="match status" value="1"/>
</dbReference>
<dbReference type="Pfam" id="PF00176">
    <property type="entry name" value="SNF2-rel_dom"/>
    <property type="match status" value="1"/>
</dbReference>
<feature type="domain" description="SWIM-type" evidence="3">
    <location>
        <begin position="61"/>
        <end position="99"/>
    </location>
</feature>
<dbReference type="EMBL" id="SDPU01000027">
    <property type="protein sequence ID" value="RYU11021.1"/>
    <property type="molecule type" value="Genomic_DNA"/>
</dbReference>
<name>A0A4Q5J0U8_9ACTN</name>
<dbReference type="PROSITE" id="PS51192">
    <property type="entry name" value="HELICASE_ATP_BIND_1"/>
    <property type="match status" value="1"/>
</dbReference>
<keyword evidence="1" id="KW-0378">Hydrolase</keyword>
<dbReference type="SUPFAM" id="SSF52540">
    <property type="entry name" value="P-loop containing nucleoside triphosphate hydrolases"/>
    <property type="match status" value="2"/>
</dbReference>
<protein>
    <submittedName>
        <fullName evidence="6">Helicase SNF2</fullName>
    </submittedName>
</protein>
<dbReference type="InterPro" id="IPR000330">
    <property type="entry name" value="SNF2_N"/>
</dbReference>
<comment type="caution">
    <text evidence="6">The sequence shown here is derived from an EMBL/GenBank/DDBJ whole genome shotgun (WGS) entry which is preliminary data.</text>
</comment>
<dbReference type="GO" id="GO:0004386">
    <property type="term" value="F:helicase activity"/>
    <property type="evidence" value="ECO:0007669"/>
    <property type="project" value="UniProtKB-KW"/>
</dbReference>
<proteinExistence type="predicted"/>
<organism evidence="6 7">
    <name type="scientific">Nocardioides iriomotensis</name>
    <dbReference type="NCBI Taxonomy" id="715784"/>
    <lineage>
        <taxon>Bacteria</taxon>
        <taxon>Bacillati</taxon>
        <taxon>Actinomycetota</taxon>
        <taxon>Actinomycetes</taxon>
        <taxon>Propionibacteriales</taxon>
        <taxon>Nocardioidaceae</taxon>
        <taxon>Nocardioides</taxon>
    </lineage>
</organism>
<dbReference type="OrthoDB" id="9760715at2"/>
<evidence type="ECO:0000259" key="3">
    <source>
        <dbReference type="PROSITE" id="PS50966"/>
    </source>
</evidence>
<dbReference type="InterPro" id="IPR027417">
    <property type="entry name" value="P-loop_NTPase"/>
</dbReference>
<keyword evidence="6" id="KW-0347">Helicase</keyword>
<dbReference type="Proteomes" id="UP000291189">
    <property type="component" value="Unassembled WGS sequence"/>
</dbReference>
<dbReference type="GO" id="GO:0016787">
    <property type="term" value="F:hydrolase activity"/>
    <property type="evidence" value="ECO:0007669"/>
    <property type="project" value="UniProtKB-KW"/>
</dbReference>
<keyword evidence="2" id="KW-0863">Zinc-finger</keyword>
<dbReference type="CDD" id="cd18793">
    <property type="entry name" value="SF2_C_SNF"/>
    <property type="match status" value="1"/>
</dbReference>
<evidence type="ECO:0000259" key="4">
    <source>
        <dbReference type="PROSITE" id="PS51192"/>
    </source>
</evidence>
<evidence type="ECO:0000313" key="6">
    <source>
        <dbReference type="EMBL" id="RYU11021.1"/>
    </source>
</evidence>
<keyword evidence="2" id="KW-0479">Metal-binding</keyword>
<dbReference type="RefSeq" id="WP_129988161.1">
    <property type="nucleotide sequence ID" value="NZ_SDPU01000027.1"/>
</dbReference>
<dbReference type="CDD" id="cd18012">
    <property type="entry name" value="DEXQc_arch_SWI2_SNF2"/>
    <property type="match status" value="1"/>
</dbReference>
<keyword evidence="2" id="KW-0862">Zinc</keyword>
<dbReference type="Pfam" id="PF00271">
    <property type="entry name" value="Helicase_C"/>
    <property type="match status" value="1"/>
</dbReference>
<dbReference type="PANTHER" id="PTHR10799">
    <property type="entry name" value="SNF2/RAD54 HELICASE FAMILY"/>
    <property type="match status" value="1"/>
</dbReference>
<dbReference type="Gene3D" id="3.40.50.300">
    <property type="entry name" value="P-loop containing nucleotide triphosphate hydrolases"/>
    <property type="match status" value="1"/>
</dbReference>
<dbReference type="InterPro" id="IPR049730">
    <property type="entry name" value="SNF2/RAD54-like_C"/>
</dbReference>
<evidence type="ECO:0000313" key="7">
    <source>
        <dbReference type="Proteomes" id="UP000291189"/>
    </source>
</evidence>
<dbReference type="InterPro" id="IPR007527">
    <property type="entry name" value="Znf_SWIM"/>
</dbReference>